<dbReference type="PROSITE" id="PS51063">
    <property type="entry name" value="HTH_CRP_2"/>
    <property type="match status" value="1"/>
</dbReference>
<keyword evidence="5" id="KW-0804">Transcription</keyword>
<dbReference type="InterPro" id="IPR018490">
    <property type="entry name" value="cNMP-bd_dom_sf"/>
</dbReference>
<evidence type="ECO:0000313" key="11">
    <source>
        <dbReference type="EMBL" id="WKK76991.2"/>
    </source>
</evidence>
<dbReference type="InterPro" id="IPR001789">
    <property type="entry name" value="Sig_transdc_resp-reg_receiver"/>
</dbReference>
<dbReference type="Pfam" id="PF00072">
    <property type="entry name" value="Response_reg"/>
    <property type="match status" value="1"/>
</dbReference>
<keyword evidence="7" id="KW-0175">Coiled coil</keyword>
<dbReference type="EMBL" id="CP129971">
    <property type="protein sequence ID" value="WKK76991.2"/>
    <property type="molecule type" value="Genomic_DNA"/>
</dbReference>
<feature type="domain" description="Response regulatory" evidence="9">
    <location>
        <begin position="4"/>
        <end position="120"/>
    </location>
</feature>
<feature type="coiled-coil region" evidence="7">
    <location>
        <begin position="137"/>
        <end position="164"/>
    </location>
</feature>
<evidence type="ECO:0000256" key="5">
    <source>
        <dbReference type="ARBA" id="ARBA00023163"/>
    </source>
</evidence>
<dbReference type="PROSITE" id="PS50110">
    <property type="entry name" value="RESPONSE_REGULATORY"/>
    <property type="match status" value="1"/>
</dbReference>
<dbReference type="PROSITE" id="PS50042">
    <property type="entry name" value="CNMP_BINDING_3"/>
    <property type="match status" value="1"/>
</dbReference>
<dbReference type="InterPro" id="IPR011006">
    <property type="entry name" value="CheY-like_superfamily"/>
</dbReference>
<feature type="domain" description="Cyclic nucleotide-binding" evidence="8">
    <location>
        <begin position="149"/>
        <end position="250"/>
    </location>
</feature>
<dbReference type="CDD" id="cd00038">
    <property type="entry name" value="CAP_ED"/>
    <property type="match status" value="1"/>
</dbReference>
<dbReference type="SMART" id="SM00448">
    <property type="entry name" value="REC"/>
    <property type="match status" value="1"/>
</dbReference>
<keyword evidence="12" id="KW-1185">Reference proteome</keyword>
<keyword evidence="3" id="KW-0805">Transcription regulation</keyword>
<dbReference type="InterPro" id="IPR012318">
    <property type="entry name" value="HTH_CRP"/>
</dbReference>
<feature type="modified residue" description="4-aspartylphosphate" evidence="6">
    <location>
        <position position="53"/>
    </location>
</feature>
<dbReference type="InterPro" id="IPR036388">
    <property type="entry name" value="WH-like_DNA-bd_sf"/>
</dbReference>
<keyword evidence="4" id="KW-0238">DNA-binding</keyword>
<dbReference type="InterPro" id="IPR018335">
    <property type="entry name" value="Tscrpt_reg_HTH_Crp-type_CS"/>
</dbReference>
<keyword evidence="2" id="KW-0902">Two-component regulatory system</keyword>
<protein>
    <submittedName>
        <fullName evidence="11">Response regulator</fullName>
    </submittedName>
</protein>
<keyword evidence="1 6" id="KW-0597">Phosphoprotein</keyword>
<feature type="domain" description="HTH crp-type" evidence="10">
    <location>
        <begin position="275"/>
        <end position="346"/>
    </location>
</feature>
<dbReference type="SUPFAM" id="SSF46785">
    <property type="entry name" value="Winged helix' DNA-binding domain"/>
    <property type="match status" value="1"/>
</dbReference>
<dbReference type="InterPro" id="IPR014710">
    <property type="entry name" value="RmlC-like_jellyroll"/>
</dbReference>
<dbReference type="SUPFAM" id="SSF51206">
    <property type="entry name" value="cAMP-binding domain-like"/>
    <property type="match status" value="1"/>
</dbReference>
<evidence type="ECO:0000256" key="7">
    <source>
        <dbReference type="SAM" id="Coils"/>
    </source>
</evidence>
<dbReference type="PANTHER" id="PTHR48111">
    <property type="entry name" value="REGULATOR OF RPOS"/>
    <property type="match status" value="1"/>
</dbReference>
<dbReference type="GO" id="GO:0000976">
    <property type="term" value="F:transcription cis-regulatory region binding"/>
    <property type="evidence" value="ECO:0007669"/>
    <property type="project" value="TreeGrafter"/>
</dbReference>
<gene>
    <name evidence="11" type="ORF">QYS49_07095</name>
</gene>
<dbReference type="Pfam" id="PF13545">
    <property type="entry name" value="HTH_Crp_2"/>
    <property type="match status" value="1"/>
</dbReference>
<evidence type="ECO:0000259" key="10">
    <source>
        <dbReference type="PROSITE" id="PS51063"/>
    </source>
</evidence>
<dbReference type="InterPro" id="IPR039420">
    <property type="entry name" value="WalR-like"/>
</dbReference>
<reference evidence="11 12" key="1">
    <citation type="submission" date="2023-08" db="EMBL/GenBank/DDBJ databases">
        <title>Comparative genomics and taxonomic characterization of three novel marine species of genus Marivirga.</title>
        <authorList>
            <person name="Muhammad N."/>
            <person name="Kim S.-G."/>
        </authorList>
    </citation>
    <scope>NUCLEOTIDE SEQUENCE [LARGE SCALE GENOMIC DNA]</scope>
    <source>
        <strain evidence="11 12">BDSF4-3</strain>
    </source>
</reference>
<dbReference type="Gene3D" id="3.40.50.2300">
    <property type="match status" value="1"/>
</dbReference>
<dbReference type="Pfam" id="PF00027">
    <property type="entry name" value="cNMP_binding"/>
    <property type="match status" value="1"/>
</dbReference>
<evidence type="ECO:0000259" key="9">
    <source>
        <dbReference type="PROSITE" id="PS50110"/>
    </source>
</evidence>
<dbReference type="RefSeq" id="WP_308349988.1">
    <property type="nucleotide sequence ID" value="NZ_CP129971.1"/>
</dbReference>
<proteinExistence type="predicted"/>
<evidence type="ECO:0000256" key="1">
    <source>
        <dbReference type="ARBA" id="ARBA00022553"/>
    </source>
</evidence>
<dbReference type="GO" id="GO:0032993">
    <property type="term" value="C:protein-DNA complex"/>
    <property type="evidence" value="ECO:0007669"/>
    <property type="project" value="TreeGrafter"/>
</dbReference>
<evidence type="ECO:0000256" key="2">
    <source>
        <dbReference type="ARBA" id="ARBA00023012"/>
    </source>
</evidence>
<dbReference type="Gene3D" id="2.60.120.10">
    <property type="entry name" value="Jelly Rolls"/>
    <property type="match status" value="1"/>
</dbReference>
<dbReference type="AlphaFoldDB" id="A0AA49GB05"/>
<dbReference type="InterPro" id="IPR000595">
    <property type="entry name" value="cNMP-bd_dom"/>
</dbReference>
<dbReference type="SMART" id="SM00100">
    <property type="entry name" value="cNMP"/>
    <property type="match status" value="1"/>
</dbReference>
<evidence type="ECO:0000313" key="12">
    <source>
        <dbReference type="Proteomes" id="UP001230496"/>
    </source>
</evidence>
<dbReference type="PRINTS" id="PR00034">
    <property type="entry name" value="HTHCRP"/>
</dbReference>
<dbReference type="Proteomes" id="UP001230496">
    <property type="component" value="Chromosome"/>
</dbReference>
<dbReference type="PANTHER" id="PTHR48111:SF4">
    <property type="entry name" value="DNA-BINDING DUAL TRANSCRIPTIONAL REGULATOR OMPR"/>
    <property type="match status" value="1"/>
</dbReference>
<dbReference type="SMART" id="SM00419">
    <property type="entry name" value="HTH_CRP"/>
    <property type="match status" value="1"/>
</dbReference>
<name>A0AA49GB05_9BACT</name>
<dbReference type="SUPFAM" id="SSF52172">
    <property type="entry name" value="CheY-like"/>
    <property type="match status" value="1"/>
</dbReference>
<accession>A0AA49GB05</accession>
<dbReference type="KEGG" id="msaa:QYS49_07095"/>
<dbReference type="GO" id="GO:0000156">
    <property type="term" value="F:phosphorelay response regulator activity"/>
    <property type="evidence" value="ECO:0007669"/>
    <property type="project" value="TreeGrafter"/>
</dbReference>
<organism evidence="11 12">
    <name type="scientific">Marivirga salinarum</name>
    <dbReference type="NCBI Taxonomy" id="3059078"/>
    <lineage>
        <taxon>Bacteria</taxon>
        <taxon>Pseudomonadati</taxon>
        <taxon>Bacteroidota</taxon>
        <taxon>Cytophagia</taxon>
        <taxon>Cytophagales</taxon>
        <taxon>Marivirgaceae</taxon>
        <taxon>Marivirga</taxon>
    </lineage>
</organism>
<sequence length="353" mass="40452">MSQKILVIEDNIEMRENISDILTLASYEILTASNGREGVVLAQQNIPDLILCDIIMPELDGYGVLHILSKDKKTSDIPFIFLTAKAEKADFRIGMNLGADDYITKPFEGLDLLNVIEKRLQKNYLLKTSFQQGSLGINDITDERRQLKELNKLLENQASKTYKKKEMIFLEDRQPHELYYLKKGLVKTYKSTRDGKELVTGFLEPGSFLGYISLLKNKTYTESAVVIEEAEILSIPKQEFLSALFNNKEIAVDFIKILSNRLFDTENRMLELAYFSIRQRTAIALLQLHEQFQNSENENFLITISRKDIADLVGTATESLNRTLADFKEEGVIEIHHHGIIIREMQKLKKAII</sequence>
<dbReference type="Gene3D" id="1.10.10.10">
    <property type="entry name" value="Winged helix-like DNA-binding domain superfamily/Winged helix DNA-binding domain"/>
    <property type="match status" value="1"/>
</dbReference>
<dbReference type="GO" id="GO:0003700">
    <property type="term" value="F:DNA-binding transcription factor activity"/>
    <property type="evidence" value="ECO:0007669"/>
    <property type="project" value="InterPro"/>
</dbReference>
<dbReference type="PROSITE" id="PS00042">
    <property type="entry name" value="HTH_CRP_1"/>
    <property type="match status" value="1"/>
</dbReference>
<evidence type="ECO:0000256" key="6">
    <source>
        <dbReference type="PROSITE-ProRule" id="PRU00169"/>
    </source>
</evidence>
<dbReference type="CDD" id="cd17574">
    <property type="entry name" value="REC_OmpR"/>
    <property type="match status" value="1"/>
</dbReference>
<evidence type="ECO:0000259" key="8">
    <source>
        <dbReference type="PROSITE" id="PS50042"/>
    </source>
</evidence>
<evidence type="ECO:0000256" key="3">
    <source>
        <dbReference type="ARBA" id="ARBA00023015"/>
    </source>
</evidence>
<dbReference type="GO" id="GO:0005829">
    <property type="term" value="C:cytosol"/>
    <property type="evidence" value="ECO:0007669"/>
    <property type="project" value="TreeGrafter"/>
</dbReference>
<dbReference type="InterPro" id="IPR036390">
    <property type="entry name" value="WH_DNA-bd_sf"/>
</dbReference>
<evidence type="ECO:0000256" key="4">
    <source>
        <dbReference type="ARBA" id="ARBA00023125"/>
    </source>
</evidence>